<dbReference type="EC" id="1.11.1.5" evidence="9"/>
<dbReference type="GO" id="GO:0020037">
    <property type="term" value="F:heme binding"/>
    <property type="evidence" value="ECO:0007669"/>
    <property type="project" value="InterPro"/>
</dbReference>
<evidence type="ECO:0000256" key="3">
    <source>
        <dbReference type="ARBA" id="ARBA00022723"/>
    </source>
</evidence>
<dbReference type="Gene3D" id="1.10.760.10">
    <property type="entry name" value="Cytochrome c-like domain"/>
    <property type="match status" value="2"/>
</dbReference>
<evidence type="ECO:0000256" key="5">
    <source>
        <dbReference type="ARBA" id="ARBA00023004"/>
    </source>
</evidence>
<dbReference type="InterPro" id="IPR004852">
    <property type="entry name" value="Di-haem_cyt_c_peroxidsae"/>
</dbReference>
<keyword evidence="3 6" id="KW-0479">Metal-binding</keyword>
<feature type="chain" id="PRO_5024790807" evidence="7">
    <location>
        <begin position="21"/>
        <end position="453"/>
    </location>
</feature>
<keyword evidence="9" id="KW-0575">Peroxidase</keyword>
<evidence type="ECO:0000256" key="1">
    <source>
        <dbReference type="ARBA" id="ARBA00004196"/>
    </source>
</evidence>
<evidence type="ECO:0000313" key="9">
    <source>
        <dbReference type="EMBL" id="QEW27034.1"/>
    </source>
</evidence>
<evidence type="ECO:0000256" key="2">
    <source>
        <dbReference type="ARBA" id="ARBA00022617"/>
    </source>
</evidence>
<dbReference type="GO" id="GO:0046872">
    <property type="term" value="F:metal ion binding"/>
    <property type="evidence" value="ECO:0007669"/>
    <property type="project" value="UniProtKB-KW"/>
</dbReference>
<feature type="domain" description="Cytochrome c" evidence="8">
    <location>
        <begin position="254"/>
        <end position="416"/>
    </location>
</feature>
<dbReference type="EMBL" id="CP031598">
    <property type="protein sequence ID" value="QEW27034.1"/>
    <property type="molecule type" value="Genomic_DNA"/>
</dbReference>
<keyword evidence="5 6" id="KW-0408">Iron</keyword>
<accession>A0A5P3AE50</accession>
<dbReference type="PANTHER" id="PTHR30600">
    <property type="entry name" value="CYTOCHROME C PEROXIDASE-RELATED"/>
    <property type="match status" value="1"/>
</dbReference>
<keyword evidence="2 6" id="KW-0349">Heme</keyword>
<evidence type="ECO:0000256" key="7">
    <source>
        <dbReference type="SAM" id="SignalP"/>
    </source>
</evidence>
<organism evidence="9 10">
    <name type="scientific">Roseovarius indicus</name>
    <dbReference type="NCBI Taxonomy" id="540747"/>
    <lineage>
        <taxon>Bacteria</taxon>
        <taxon>Pseudomonadati</taxon>
        <taxon>Pseudomonadota</taxon>
        <taxon>Alphaproteobacteria</taxon>
        <taxon>Rhodobacterales</taxon>
        <taxon>Roseobacteraceae</taxon>
        <taxon>Roseovarius</taxon>
    </lineage>
</organism>
<dbReference type="OrthoDB" id="9805202at2"/>
<keyword evidence="4 9" id="KW-0560">Oxidoreductase</keyword>
<keyword evidence="7" id="KW-0732">Signal</keyword>
<evidence type="ECO:0000256" key="4">
    <source>
        <dbReference type="ARBA" id="ARBA00023002"/>
    </source>
</evidence>
<dbReference type="InterPro" id="IPR036909">
    <property type="entry name" value="Cyt_c-like_dom_sf"/>
</dbReference>
<dbReference type="GO" id="GO:0030313">
    <property type="term" value="C:cell envelope"/>
    <property type="evidence" value="ECO:0007669"/>
    <property type="project" value="UniProtKB-SubCell"/>
</dbReference>
<dbReference type="GO" id="GO:0004130">
    <property type="term" value="F:cytochrome-c peroxidase activity"/>
    <property type="evidence" value="ECO:0007669"/>
    <property type="project" value="UniProtKB-EC"/>
</dbReference>
<protein>
    <submittedName>
        <fullName evidence="9">Cytochrome c551 peroxidase</fullName>
        <ecNumber evidence="9">1.11.1.5</ecNumber>
    </submittedName>
</protein>
<dbReference type="PROSITE" id="PS51007">
    <property type="entry name" value="CYTC"/>
    <property type="match status" value="1"/>
</dbReference>
<dbReference type="Pfam" id="PF03150">
    <property type="entry name" value="CCP_MauG"/>
    <property type="match status" value="1"/>
</dbReference>
<dbReference type="RefSeq" id="WP_143100324.1">
    <property type="nucleotide sequence ID" value="NZ_CP031598.1"/>
</dbReference>
<evidence type="ECO:0000259" key="8">
    <source>
        <dbReference type="PROSITE" id="PS51007"/>
    </source>
</evidence>
<comment type="subcellular location">
    <subcellularLocation>
        <location evidence="1">Cell envelope</location>
    </subcellularLocation>
</comment>
<dbReference type="AlphaFoldDB" id="A0A5P3AE50"/>
<dbReference type="KEGG" id="rid:RIdsm_02843"/>
<dbReference type="InterPro" id="IPR009056">
    <property type="entry name" value="Cyt_c-like_dom"/>
</dbReference>
<feature type="signal peptide" evidence="7">
    <location>
        <begin position="1"/>
        <end position="20"/>
    </location>
</feature>
<gene>
    <name evidence="9" type="primary">ccp</name>
    <name evidence="9" type="ORF">RIdsm_02843</name>
</gene>
<dbReference type="GO" id="GO:0009055">
    <property type="term" value="F:electron transfer activity"/>
    <property type="evidence" value="ECO:0007669"/>
    <property type="project" value="InterPro"/>
</dbReference>
<dbReference type="InterPro" id="IPR051395">
    <property type="entry name" value="Cytochrome_c_Peroxidase/MauG"/>
</dbReference>
<reference evidence="9 10" key="1">
    <citation type="submission" date="2018-08" db="EMBL/GenBank/DDBJ databases">
        <title>Genetic Globetrotter - A new plasmid hitch-hiking vast phylogenetic and geographic distances.</title>
        <authorList>
            <person name="Vollmers J."/>
            <person name="Petersen J."/>
        </authorList>
    </citation>
    <scope>NUCLEOTIDE SEQUENCE [LARGE SCALE GENOMIC DNA]</scope>
    <source>
        <strain evidence="9 10">DSM 26383</strain>
    </source>
</reference>
<name>A0A5P3AE50_9RHOB</name>
<evidence type="ECO:0000313" key="10">
    <source>
        <dbReference type="Proteomes" id="UP000325785"/>
    </source>
</evidence>
<sequence length="453" mass="48591" precursor="true">MPKPWVFAGLLSLHAGVATAAGLPEPARHDTFPTPSAESVLLGRDLFFDPILSGNRNISCATCHHPALASGDEMSLSIGEGGIGLGKERIPDPANLPRARVPRNAPALFNLGAAEFTTLFHDGRVERDPSARFGIRMPPDFTLERAAGTPLAAQAALPITSHDEMAGQPGENEIADAVNAGNVHGPAGAWQMLTDRVAAIPEYRQRFAWLKGNADSLHISDIGQVIGDFIAFEFRSVDSPFDEFLRGDDAALSNDQKRGMSLFYGKAQCATCHTGLFQTDHGFHALGLPPVGPGKGHGPGGYADHGRAGVTGDPKDAYFFRTPSLRNVTITAPYGHNGAYGELEDIIRHHLDPLTWLAQYKVEKALLPEVEVDIPDTAALDDFDEMLRIAMSVELEPLYLRDDEIQAIIAFLAALEDPRASHGRLGAPYTVPSGLPVDTGPMDHGDTATVSDY</sequence>
<proteinExistence type="predicted"/>
<evidence type="ECO:0000256" key="6">
    <source>
        <dbReference type="PROSITE-ProRule" id="PRU00433"/>
    </source>
</evidence>
<dbReference type="Proteomes" id="UP000325785">
    <property type="component" value="Chromosome"/>
</dbReference>
<dbReference type="SUPFAM" id="SSF46626">
    <property type="entry name" value="Cytochrome c"/>
    <property type="match status" value="2"/>
</dbReference>